<organism evidence="5 6">
    <name type="scientific">Paenibacillus ehimensis</name>
    <dbReference type="NCBI Taxonomy" id="79264"/>
    <lineage>
        <taxon>Bacteria</taxon>
        <taxon>Bacillati</taxon>
        <taxon>Bacillota</taxon>
        <taxon>Bacilli</taxon>
        <taxon>Bacillales</taxon>
        <taxon>Paenibacillaceae</taxon>
        <taxon>Paenibacillus</taxon>
    </lineage>
</organism>
<evidence type="ECO:0000259" key="4">
    <source>
        <dbReference type="SMART" id="SM00854"/>
    </source>
</evidence>
<sequence length="402" mass="43639">MTKRYCRYAVLLIVLLSGACASPAADRPAPSAPSPTGLRTGTGTKAPPAPAPPPLPSSEPAAPAERRVTLAAAGDVLIHRTIYEDARTRLGYDFRPIFEAVRRDLEGADVTFANQESMTGGTGLGLSDYPAFNSPFEAADALRDAGVDIVSMANNHTLDRGEQAVRLAIRHWKRLGVEYAGASEDQADRKRLRIVERNGLKLAFVAWTYGTNGIPRPSGKPYLVHLLEQERAFQQEIAEAKKQADAVVASLHFGTEYARLPSEQQRKWARLAAAAGADVILGHHPHVLQPPEWIDNGSGGRTLVAYSLGNFLAAQKKPHPYVRIGGILKAELRKPSGAAGSKAAVMIGGVRFLPTYVRFQNWRGYRVIPLSQASGAELPGVRGIREEIASHMRRWVPDLLVD</sequence>
<evidence type="ECO:0000313" key="6">
    <source>
        <dbReference type="Proteomes" id="UP001168883"/>
    </source>
</evidence>
<keyword evidence="3" id="KW-0732">Signal</keyword>
<keyword evidence="6" id="KW-1185">Reference proteome</keyword>
<dbReference type="PANTHER" id="PTHR33393:SF12">
    <property type="entry name" value="CAPSULE BIOSYNTHESIS PROTEIN CAPA"/>
    <property type="match status" value="1"/>
</dbReference>
<dbReference type="EC" id="3.1.-.-" evidence="5"/>
<reference evidence="5" key="1">
    <citation type="submission" date="2023-07" db="EMBL/GenBank/DDBJ databases">
        <authorList>
            <person name="Aktuganov G."/>
            <person name="Boyko T."/>
            <person name="Delegan Y."/>
            <person name="Galimzianova N."/>
            <person name="Gilvanova E."/>
            <person name="Korobov V."/>
            <person name="Kuzmina L."/>
            <person name="Melentiev A."/>
            <person name="Milman P."/>
            <person name="Ryabova A."/>
            <person name="Stupak E."/>
            <person name="Yasakov T."/>
            <person name="Zharikova N."/>
            <person name="Zhurenko E."/>
        </authorList>
    </citation>
    <scope>NUCLEOTIDE SEQUENCE</scope>
    <source>
        <strain evidence="5">IB-739</strain>
    </source>
</reference>
<proteinExistence type="inferred from homology"/>
<feature type="chain" id="PRO_5046627604" evidence="3">
    <location>
        <begin position="22"/>
        <end position="402"/>
    </location>
</feature>
<feature type="compositionally biased region" description="Pro residues" evidence="2">
    <location>
        <begin position="47"/>
        <end position="57"/>
    </location>
</feature>
<name>A0ABT8V1T7_9BACL</name>
<comment type="similarity">
    <text evidence="1">Belongs to the CapA family.</text>
</comment>
<dbReference type="EMBL" id="JAUMKJ010000001">
    <property type="protein sequence ID" value="MDO3675376.1"/>
    <property type="molecule type" value="Genomic_DNA"/>
</dbReference>
<dbReference type="SUPFAM" id="SSF56300">
    <property type="entry name" value="Metallo-dependent phosphatases"/>
    <property type="match status" value="1"/>
</dbReference>
<feature type="region of interest" description="Disordered" evidence="2">
    <location>
        <begin position="24"/>
        <end position="62"/>
    </location>
</feature>
<dbReference type="InterPro" id="IPR052169">
    <property type="entry name" value="CW_Biosynth-Accessory"/>
</dbReference>
<keyword evidence="5" id="KW-0378">Hydrolase</keyword>
<evidence type="ECO:0000256" key="3">
    <source>
        <dbReference type="SAM" id="SignalP"/>
    </source>
</evidence>
<evidence type="ECO:0000256" key="1">
    <source>
        <dbReference type="ARBA" id="ARBA00005662"/>
    </source>
</evidence>
<accession>A0ABT8V1T7</accession>
<feature type="signal peptide" evidence="3">
    <location>
        <begin position="1"/>
        <end position="21"/>
    </location>
</feature>
<evidence type="ECO:0000256" key="2">
    <source>
        <dbReference type="SAM" id="MobiDB-lite"/>
    </source>
</evidence>
<dbReference type="CDD" id="cd07381">
    <property type="entry name" value="MPP_CapA"/>
    <property type="match status" value="1"/>
</dbReference>
<dbReference type="InterPro" id="IPR019079">
    <property type="entry name" value="Capsule_synth_CapA"/>
</dbReference>
<dbReference type="InterPro" id="IPR029052">
    <property type="entry name" value="Metallo-depent_PP-like"/>
</dbReference>
<dbReference type="PANTHER" id="PTHR33393">
    <property type="entry name" value="POLYGLUTAMINE SYNTHESIS ACCESSORY PROTEIN RV0574C-RELATED"/>
    <property type="match status" value="1"/>
</dbReference>
<dbReference type="SMART" id="SM00854">
    <property type="entry name" value="PGA_cap"/>
    <property type="match status" value="1"/>
</dbReference>
<feature type="domain" description="Capsule synthesis protein CapA" evidence="4">
    <location>
        <begin position="69"/>
        <end position="315"/>
    </location>
</feature>
<protein>
    <submittedName>
        <fullName evidence="5">CapA family protein</fullName>
        <ecNumber evidence="5">3.1.-.-</ecNumber>
    </submittedName>
</protein>
<dbReference type="PROSITE" id="PS51257">
    <property type="entry name" value="PROKAR_LIPOPROTEIN"/>
    <property type="match status" value="1"/>
</dbReference>
<dbReference type="Gene3D" id="3.60.21.10">
    <property type="match status" value="1"/>
</dbReference>
<evidence type="ECO:0000313" key="5">
    <source>
        <dbReference type="EMBL" id="MDO3675376.1"/>
    </source>
</evidence>
<dbReference type="Pfam" id="PF09587">
    <property type="entry name" value="PGA_cap"/>
    <property type="match status" value="1"/>
</dbReference>
<gene>
    <name evidence="5" type="ORF">Q3C12_00045</name>
</gene>
<dbReference type="GO" id="GO:0016787">
    <property type="term" value="F:hydrolase activity"/>
    <property type="evidence" value="ECO:0007669"/>
    <property type="project" value="UniProtKB-KW"/>
</dbReference>
<dbReference type="RefSeq" id="WP_302876909.1">
    <property type="nucleotide sequence ID" value="NZ_JAUMKJ010000001.1"/>
</dbReference>
<comment type="caution">
    <text evidence="5">The sequence shown here is derived from an EMBL/GenBank/DDBJ whole genome shotgun (WGS) entry which is preliminary data.</text>
</comment>
<dbReference type="Proteomes" id="UP001168883">
    <property type="component" value="Unassembled WGS sequence"/>
</dbReference>